<protein>
    <submittedName>
        <fullName evidence="1">Uncharacterized protein</fullName>
    </submittedName>
</protein>
<dbReference type="Proteomes" id="UP000007266">
    <property type="component" value="Unassembled WGS sequence"/>
</dbReference>
<reference evidence="1 2" key="1">
    <citation type="journal article" date="2008" name="Nature">
        <title>The genome of the model beetle and pest Tribolium castaneum.</title>
        <authorList>
            <consortium name="Tribolium Genome Sequencing Consortium"/>
            <person name="Richards S."/>
            <person name="Gibbs R.A."/>
            <person name="Weinstock G.M."/>
            <person name="Brown S.J."/>
            <person name="Denell R."/>
            <person name="Beeman R.W."/>
            <person name="Gibbs R."/>
            <person name="Beeman R.W."/>
            <person name="Brown S.J."/>
            <person name="Bucher G."/>
            <person name="Friedrich M."/>
            <person name="Grimmelikhuijzen C.J."/>
            <person name="Klingler M."/>
            <person name="Lorenzen M."/>
            <person name="Richards S."/>
            <person name="Roth S."/>
            <person name="Schroder R."/>
            <person name="Tautz D."/>
            <person name="Zdobnov E.M."/>
            <person name="Muzny D."/>
            <person name="Gibbs R.A."/>
            <person name="Weinstock G.M."/>
            <person name="Attaway T."/>
            <person name="Bell S."/>
            <person name="Buhay C.J."/>
            <person name="Chandrabose M.N."/>
            <person name="Chavez D."/>
            <person name="Clerk-Blankenburg K.P."/>
            <person name="Cree A."/>
            <person name="Dao M."/>
            <person name="Davis C."/>
            <person name="Chacko J."/>
            <person name="Dinh H."/>
            <person name="Dugan-Rocha S."/>
            <person name="Fowler G."/>
            <person name="Garner T.T."/>
            <person name="Garnes J."/>
            <person name="Gnirke A."/>
            <person name="Hawes A."/>
            <person name="Hernandez J."/>
            <person name="Hines S."/>
            <person name="Holder M."/>
            <person name="Hume J."/>
            <person name="Jhangiani S.N."/>
            <person name="Joshi V."/>
            <person name="Khan Z.M."/>
            <person name="Jackson L."/>
            <person name="Kovar C."/>
            <person name="Kowis A."/>
            <person name="Lee S."/>
            <person name="Lewis L.R."/>
            <person name="Margolis J."/>
            <person name="Morgan M."/>
            <person name="Nazareth L.V."/>
            <person name="Nguyen N."/>
            <person name="Okwuonu G."/>
            <person name="Parker D."/>
            <person name="Richards S."/>
            <person name="Ruiz S.J."/>
            <person name="Santibanez J."/>
            <person name="Savard J."/>
            <person name="Scherer S.E."/>
            <person name="Schneider B."/>
            <person name="Sodergren E."/>
            <person name="Tautz D."/>
            <person name="Vattahil S."/>
            <person name="Villasana D."/>
            <person name="White C.S."/>
            <person name="Wright R."/>
            <person name="Park Y."/>
            <person name="Beeman R.W."/>
            <person name="Lord J."/>
            <person name="Oppert B."/>
            <person name="Lorenzen M."/>
            <person name="Brown S."/>
            <person name="Wang L."/>
            <person name="Savard J."/>
            <person name="Tautz D."/>
            <person name="Richards S."/>
            <person name="Weinstock G."/>
            <person name="Gibbs R.A."/>
            <person name="Liu Y."/>
            <person name="Worley K."/>
            <person name="Weinstock G."/>
            <person name="Elsik C.G."/>
            <person name="Reese J.T."/>
            <person name="Elhaik E."/>
            <person name="Landan G."/>
            <person name="Graur D."/>
            <person name="Arensburger P."/>
            <person name="Atkinson P."/>
            <person name="Beeman R.W."/>
            <person name="Beidler J."/>
            <person name="Brown S.J."/>
            <person name="Demuth J.P."/>
            <person name="Drury D.W."/>
            <person name="Du Y.Z."/>
            <person name="Fujiwara H."/>
            <person name="Lorenzen M."/>
            <person name="Maselli V."/>
            <person name="Osanai M."/>
            <person name="Park Y."/>
            <person name="Robertson H.M."/>
            <person name="Tu Z."/>
            <person name="Wang J.J."/>
            <person name="Wang S."/>
            <person name="Richards S."/>
            <person name="Song H."/>
            <person name="Zhang L."/>
            <person name="Sodergren E."/>
            <person name="Werner D."/>
            <person name="Stanke M."/>
            <person name="Morgenstern B."/>
            <person name="Solovyev V."/>
            <person name="Kosarev P."/>
            <person name="Brown G."/>
            <person name="Chen H.C."/>
            <person name="Ermolaeva O."/>
            <person name="Hlavina W."/>
            <person name="Kapustin Y."/>
            <person name="Kiryutin B."/>
            <person name="Kitts P."/>
            <person name="Maglott D."/>
            <person name="Pruitt K."/>
            <person name="Sapojnikov V."/>
            <person name="Souvorov A."/>
            <person name="Mackey A.J."/>
            <person name="Waterhouse R.M."/>
            <person name="Wyder S."/>
            <person name="Zdobnov E.M."/>
            <person name="Zdobnov E.M."/>
            <person name="Wyder S."/>
            <person name="Kriventseva E.V."/>
            <person name="Kadowaki T."/>
            <person name="Bork P."/>
            <person name="Aranda M."/>
            <person name="Bao R."/>
            <person name="Beermann A."/>
            <person name="Berns N."/>
            <person name="Bolognesi R."/>
            <person name="Bonneton F."/>
            <person name="Bopp D."/>
            <person name="Brown S.J."/>
            <person name="Bucher G."/>
            <person name="Butts T."/>
            <person name="Chaumot A."/>
            <person name="Denell R.E."/>
            <person name="Ferrier D.E."/>
            <person name="Friedrich M."/>
            <person name="Gordon C.M."/>
            <person name="Jindra M."/>
            <person name="Klingler M."/>
            <person name="Lan Q."/>
            <person name="Lattorff H.M."/>
            <person name="Laudet V."/>
            <person name="von Levetsow C."/>
            <person name="Liu Z."/>
            <person name="Lutz R."/>
            <person name="Lynch J.A."/>
            <person name="da Fonseca R.N."/>
            <person name="Posnien N."/>
            <person name="Reuter R."/>
            <person name="Roth S."/>
            <person name="Savard J."/>
            <person name="Schinko J.B."/>
            <person name="Schmitt C."/>
            <person name="Schoppmeier M."/>
            <person name="Schroder R."/>
            <person name="Shippy T.D."/>
            <person name="Simonnet F."/>
            <person name="Marques-Souza H."/>
            <person name="Tautz D."/>
            <person name="Tomoyasu Y."/>
            <person name="Trauner J."/>
            <person name="Van der Zee M."/>
            <person name="Vervoort M."/>
            <person name="Wittkopp N."/>
            <person name="Wimmer E.A."/>
            <person name="Yang X."/>
            <person name="Jones A.K."/>
            <person name="Sattelle D.B."/>
            <person name="Ebert P.R."/>
            <person name="Nelson D."/>
            <person name="Scott J.G."/>
            <person name="Beeman R.W."/>
            <person name="Muthukrishnan S."/>
            <person name="Kramer K.J."/>
            <person name="Arakane Y."/>
            <person name="Beeman R.W."/>
            <person name="Zhu Q."/>
            <person name="Hogenkamp D."/>
            <person name="Dixit R."/>
            <person name="Oppert B."/>
            <person name="Jiang H."/>
            <person name="Zou Z."/>
            <person name="Marshall J."/>
            <person name="Elpidina E."/>
            <person name="Vinokurov K."/>
            <person name="Oppert C."/>
            <person name="Zou Z."/>
            <person name="Evans J."/>
            <person name="Lu Z."/>
            <person name="Zhao P."/>
            <person name="Sumathipala N."/>
            <person name="Altincicek B."/>
            <person name="Vilcinskas A."/>
            <person name="Williams M."/>
            <person name="Hultmark D."/>
            <person name="Hetru C."/>
            <person name="Jiang H."/>
            <person name="Grimmelikhuijzen C.J."/>
            <person name="Hauser F."/>
            <person name="Cazzamali G."/>
            <person name="Williamson M."/>
            <person name="Park Y."/>
            <person name="Li B."/>
            <person name="Tanaka Y."/>
            <person name="Predel R."/>
            <person name="Neupert S."/>
            <person name="Schachtner J."/>
            <person name="Verleyen P."/>
            <person name="Raible F."/>
            <person name="Bork P."/>
            <person name="Friedrich M."/>
            <person name="Walden K.K."/>
            <person name="Robertson H.M."/>
            <person name="Angeli S."/>
            <person name="Foret S."/>
            <person name="Bucher G."/>
            <person name="Schuetz S."/>
            <person name="Maleszka R."/>
            <person name="Wimmer E.A."/>
            <person name="Beeman R.W."/>
            <person name="Lorenzen M."/>
            <person name="Tomoyasu Y."/>
            <person name="Miller S.C."/>
            <person name="Grossmann D."/>
            <person name="Bucher G."/>
        </authorList>
    </citation>
    <scope>NUCLEOTIDE SEQUENCE [LARGE SCALE GENOMIC DNA]</scope>
    <source>
        <strain evidence="1 2">Georgia GA2</strain>
    </source>
</reference>
<dbReference type="InParanoid" id="D7EKB5"/>
<evidence type="ECO:0000313" key="1">
    <source>
        <dbReference type="EMBL" id="EFA13078.1"/>
    </source>
</evidence>
<proteinExistence type="predicted"/>
<organism evidence="1 2">
    <name type="scientific">Tribolium castaneum</name>
    <name type="common">Red flour beetle</name>
    <dbReference type="NCBI Taxonomy" id="7070"/>
    <lineage>
        <taxon>Eukaryota</taxon>
        <taxon>Metazoa</taxon>
        <taxon>Ecdysozoa</taxon>
        <taxon>Arthropoda</taxon>
        <taxon>Hexapoda</taxon>
        <taxon>Insecta</taxon>
        <taxon>Pterygota</taxon>
        <taxon>Neoptera</taxon>
        <taxon>Endopterygota</taxon>
        <taxon>Coleoptera</taxon>
        <taxon>Polyphaga</taxon>
        <taxon>Cucujiformia</taxon>
        <taxon>Tenebrionidae</taxon>
        <taxon>Tenebrionidae incertae sedis</taxon>
        <taxon>Tribolium</taxon>
    </lineage>
</organism>
<sequence length="76" mass="7841">MAQYRICQQINNSSIAVSAVVIVLWGLRGSLGGSCYCWGRRWLSAGQCDAAMGGTGYDSIVGALVQTLVLGAGAGM</sequence>
<evidence type="ECO:0000313" key="2">
    <source>
        <dbReference type="Proteomes" id="UP000007266"/>
    </source>
</evidence>
<reference evidence="1 2" key="2">
    <citation type="journal article" date="2010" name="Nucleic Acids Res.">
        <title>BeetleBase in 2010: revisions to provide comprehensive genomic information for Tribolium castaneum.</title>
        <authorList>
            <person name="Kim H.S."/>
            <person name="Murphy T."/>
            <person name="Xia J."/>
            <person name="Caragea D."/>
            <person name="Park Y."/>
            <person name="Beeman R.W."/>
            <person name="Lorenzen M.D."/>
            <person name="Butcher S."/>
            <person name="Manak J.R."/>
            <person name="Brown S.J."/>
        </authorList>
    </citation>
    <scope>NUCLEOTIDE SEQUENCE [LARGE SCALE GENOMIC DNA]</scope>
    <source>
        <strain evidence="1 2">Georgia GA2</strain>
    </source>
</reference>
<dbReference type="AlphaFoldDB" id="D7EKB5"/>
<accession>D7EKB5</accession>
<gene>
    <name evidence="1" type="primary">GLEAN_06877</name>
    <name evidence="1" type="ORF">TcasGA2_TC006877</name>
</gene>
<dbReference type="EMBL" id="KQ972733">
    <property type="protein sequence ID" value="EFA13078.1"/>
    <property type="molecule type" value="Genomic_DNA"/>
</dbReference>
<keyword evidence="2" id="KW-1185">Reference proteome</keyword>
<name>D7EKB5_TRICA</name>
<dbReference type="HOGENOM" id="CLU_2657683_0_0_1"/>